<gene>
    <name evidence="1" type="ORF">GCM10022380_59630</name>
</gene>
<dbReference type="RefSeq" id="WP_237337827.1">
    <property type="nucleotide sequence ID" value="NZ_BAABCM010000009.1"/>
</dbReference>
<reference evidence="2" key="1">
    <citation type="journal article" date="2019" name="Int. J. Syst. Evol. Microbiol.">
        <title>The Global Catalogue of Microorganisms (GCM) 10K type strain sequencing project: providing services to taxonomists for standard genome sequencing and annotation.</title>
        <authorList>
            <consortium name="The Broad Institute Genomics Platform"/>
            <consortium name="The Broad Institute Genome Sequencing Center for Infectious Disease"/>
            <person name="Wu L."/>
            <person name="Ma J."/>
        </authorList>
    </citation>
    <scope>NUCLEOTIDE SEQUENCE [LARGE SCALE GENOMIC DNA]</scope>
    <source>
        <strain evidence="2">JCM 17017</strain>
    </source>
</reference>
<dbReference type="Proteomes" id="UP001501624">
    <property type="component" value="Unassembled WGS sequence"/>
</dbReference>
<keyword evidence="2" id="KW-1185">Reference proteome</keyword>
<proteinExistence type="predicted"/>
<evidence type="ECO:0000313" key="2">
    <source>
        <dbReference type="Proteomes" id="UP001501624"/>
    </source>
</evidence>
<sequence>MDRIVLARRGRSGQVLPLAVAEWVSSAIRATGVARPVSFAAEQGSTDFCPGSEEFVGRAIAAGRRDDLVLAIKAGPLEQVVALARGGRRDDPRGW</sequence>
<comment type="caution">
    <text evidence="1">The sequence shown here is derived from an EMBL/GenBank/DDBJ whole genome shotgun (WGS) entry which is preliminary data.</text>
</comment>
<evidence type="ECO:0000313" key="1">
    <source>
        <dbReference type="EMBL" id="GAA3833291.1"/>
    </source>
</evidence>
<accession>A0ABP7J318</accession>
<name>A0ABP7J318_9PSEU</name>
<dbReference type="EMBL" id="BAABCM010000009">
    <property type="protein sequence ID" value="GAA3833291.1"/>
    <property type="molecule type" value="Genomic_DNA"/>
</dbReference>
<organism evidence="1 2">
    <name type="scientific">Amycolatopsis tucumanensis</name>
    <dbReference type="NCBI Taxonomy" id="401106"/>
    <lineage>
        <taxon>Bacteria</taxon>
        <taxon>Bacillati</taxon>
        <taxon>Actinomycetota</taxon>
        <taxon>Actinomycetes</taxon>
        <taxon>Pseudonocardiales</taxon>
        <taxon>Pseudonocardiaceae</taxon>
        <taxon>Amycolatopsis</taxon>
    </lineage>
</organism>
<protein>
    <submittedName>
        <fullName evidence="1">Uncharacterized protein</fullName>
    </submittedName>
</protein>